<dbReference type="InterPro" id="IPR000086">
    <property type="entry name" value="NUDIX_hydrolase_dom"/>
</dbReference>
<evidence type="ECO:0000256" key="1">
    <source>
        <dbReference type="ARBA" id="ARBA00022801"/>
    </source>
</evidence>
<dbReference type="GO" id="GO:0005634">
    <property type="term" value="C:nucleus"/>
    <property type="evidence" value="ECO:0007669"/>
    <property type="project" value="TreeGrafter"/>
</dbReference>
<dbReference type="GO" id="GO:0019693">
    <property type="term" value="P:ribose phosphate metabolic process"/>
    <property type="evidence" value="ECO:0007669"/>
    <property type="project" value="TreeGrafter"/>
</dbReference>
<feature type="domain" description="Nudix hydrolase" evidence="2">
    <location>
        <begin position="55"/>
        <end position="197"/>
    </location>
</feature>
<reference evidence="3 4" key="1">
    <citation type="submission" date="2019-03" db="EMBL/GenBank/DDBJ databases">
        <title>Sequencing 23 genomes of Wallemia ichthyophaga.</title>
        <authorList>
            <person name="Gostincar C."/>
        </authorList>
    </citation>
    <scope>NUCLEOTIDE SEQUENCE [LARGE SCALE GENOMIC DNA]</scope>
    <source>
        <strain evidence="3 4">EXF-5753</strain>
    </source>
</reference>
<dbReference type="AlphaFoldDB" id="A0A4T0FVA0"/>
<evidence type="ECO:0000259" key="2">
    <source>
        <dbReference type="PROSITE" id="PS51462"/>
    </source>
</evidence>
<name>A0A4T0FVA0_9BASI</name>
<keyword evidence="1" id="KW-0378">Hydrolase</keyword>
<gene>
    <name evidence="3" type="ORF">E3P99_00601</name>
</gene>
<dbReference type="SUPFAM" id="SSF55811">
    <property type="entry name" value="Nudix"/>
    <property type="match status" value="1"/>
</dbReference>
<comment type="caution">
    <text evidence="3">The sequence shown here is derived from an EMBL/GenBank/DDBJ whole genome shotgun (WGS) entry which is preliminary data.</text>
</comment>
<dbReference type="PROSITE" id="PS00893">
    <property type="entry name" value="NUDIX_BOX"/>
    <property type="match status" value="1"/>
</dbReference>
<evidence type="ECO:0000313" key="3">
    <source>
        <dbReference type="EMBL" id="TIA92501.1"/>
    </source>
</evidence>
<dbReference type="CDD" id="cd18888">
    <property type="entry name" value="NUDIX_ADPRase_Nudt5"/>
    <property type="match status" value="1"/>
</dbReference>
<dbReference type="GO" id="GO:0047631">
    <property type="term" value="F:ADP-ribose diphosphatase activity"/>
    <property type="evidence" value="ECO:0007669"/>
    <property type="project" value="TreeGrafter"/>
</dbReference>
<keyword evidence="4" id="KW-1185">Reference proteome</keyword>
<dbReference type="GO" id="GO:0006753">
    <property type="term" value="P:nucleoside phosphate metabolic process"/>
    <property type="evidence" value="ECO:0007669"/>
    <property type="project" value="TreeGrafter"/>
</dbReference>
<dbReference type="Pfam" id="PF00293">
    <property type="entry name" value="NUDIX"/>
    <property type="match status" value="1"/>
</dbReference>
<dbReference type="InterPro" id="IPR020084">
    <property type="entry name" value="NUDIX_hydrolase_CS"/>
</dbReference>
<organism evidence="3 4">
    <name type="scientific">Wallemia hederae</name>
    <dbReference type="NCBI Taxonomy" id="1540922"/>
    <lineage>
        <taxon>Eukaryota</taxon>
        <taxon>Fungi</taxon>
        <taxon>Dikarya</taxon>
        <taxon>Basidiomycota</taxon>
        <taxon>Wallemiomycotina</taxon>
        <taxon>Wallemiomycetes</taxon>
        <taxon>Wallemiales</taxon>
        <taxon>Wallemiaceae</taxon>
        <taxon>Wallemia</taxon>
    </lineage>
</organism>
<dbReference type="Proteomes" id="UP000310189">
    <property type="component" value="Unassembled WGS sequence"/>
</dbReference>
<evidence type="ECO:0000313" key="4">
    <source>
        <dbReference type="Proteomes" id="UP000310189"/>
    </source>
</evidence>
<dbReference type="Gene3D" id="3.90.79.10">
    <property type="entry name" value="Nucleoside Triphosphate Pyrophosphohydrolase"/>
    <property type="match status" value="1"/>
</dbReference>
<sequence length="215" mass="24239">MFRTIARSMSKPFIESVETIPTNTKFLGLETLHWKDQEGKARKWENAYRTTRSEGGIDAVSIAAILKYTSNRPTDIVLINQYRPPHDTQVVEMPAGLVDPKEDVRTCAIRELYEETGIKSDNVKIIDETPTIANDPGMSNANMRNVTLVVDGIDEKAAMPEQHLDDGEHITVHRVPLAQLLEKLNEFSNQGMIVDARLQHFALGMHLARTQKSLF</sequence>
<protein>
    <recommendedName>
        <fullName evidence="2">Nudix hydrolase domain-containing protein</fullName>
    </recommendedName>
</protein>
<dbReference type="PANTHER" id="PTHR11839">
    <property type="entry name" value="UDP/ADP-SUGAR PYROPHOSPHATASE"/>
    <property type="match status" value="1"/>
</dbReference>
<dbReference type="InterPro" id="IPR015797">
    <property type="entry name" value="NUDIX_hydrolase-like_dom_sf"/>
</dbReference>
<dbReference type="PANTHER" id="PTHR11839:SF1">
    <property type="entry name" value="ADP-SUGAR PYROPHOSPHATASE"/>
    <property type="match status" value="1"/>
</dbReference>
<dbReference type="EMBL" id="SPNW01000006">
    <property type="protein sequence ID" value="TIA92501.1"/>
    <property type="molecule type" value="Genomic_DNA"/>
</dbReference>
<dbReference type="PROSITE" id="PS51462">
    <property type="entry name" value="NUDIX"/>
    <property type="match status" value="1"/>
</dbReference>
<dbReference type="OrthoDB" id="10249920at2759"/>
<accession>A0A4T0FVA0</accession>
<proteinExistence type="predicted"/>